<comment type="cofactor">
    <cofactor evidence="2">
        <name>a divalent metal cation</name>
        <dbReference type="ChEBI" id="CHEBI:60240"/>
    </cofactor>
</comment>
<dbReference type="GO" id="GO:0016787">
    <property type="term" value="F:hydrolase activity"/>
    <property type="evidence" value="ECO:0007669"/>
    <property type="project" value="UniProtKB-UniRule"/>
</dbReference>
<dbReference type="Pfam" id="PF12850">
    <property type="entry name" value="Metallophos_2"/>
    <property type="match status" value="1"/>
</dbReference>
<evidence type="ECO:0000259" key="3">
    <source>
        <dbReference type="Pfam" id="PF12850"/>
    </source>
</evidence>
<evidence type="ECO:0000256" key="1">
    <source>
        <dbReference type="ARBA" id="ARBA00008950"/>
    </source>
</evidence>
<keyword evidence="2" id="KW-0479">Metal-binding</keyword>
<dbReference type="Proteomes" id="UP000181976">
    <property type="component" value="Unassembled WGS sequence"/>
</dbReference>
<dbReference type="STRING" id="385682.SAMN05444380_13011"/>
<proteinExistence type="inferred from homology"/>
<gene>
    <name evidence="4" type="ORF">SAMN05444380_13011</name>
</gene>
<keyword evidence="5" id="KW-1185">Reference proteome</keyword>
<organism evidence="4 5">
    <name type="scientific">Thermophagus xiamenensis</name>
    <dbReference type="NCBI Taxonomy" id="385682"/>
    <lineage>
        <taxon>Bacteria</taxon>
        <taxon>Pseudomonadati</taxon>
        <taxon>Bacteroidota</taxon>
        <taxon>Bacteroidia</taxon>
        <taxon>Marinilabiliales</taxon>
        <taxon>Marinilabiliaceae</taxon>
        <taxon>Thermophagus</taxon>
    </lineage>
</organism>
<evidence type="ECO:0000313" key="5">
    <source>
        <dbReference type="Proteomes" id="UP000181976"/>
    </source>
</evidence>
<dbReference type="InParanoid" id="A0A1I2FKF5"/>
<dbReference type="NCBIfam" id="TIGR00040">
    <property type="entry name" value="yfcE"/>
    <property type="match status" value="1"/>
</dbReference>
<feature type="domain" description="Calcineurin-like phosphoesterase" evidence="3">
    <location>
        <begin position="9"/>
        <end position="156"/>
    </location>
</feature>
<dbReference type="SUPFAM" id="SSF56300">
    <property type="entry name" value="Metallo-dependent phosphatases"/>
    <property type="match status" value="1"/>
</dbReference>
<dbReference type="EC" id="3.1.4.-" evidence="2"/>
<dbReference type="Gene3D" id="3.60.21.10">
    <property type="match status" value="1"/>
</dbReference>
<dbReference type="InterPro" id="IPR029052">
    <property type="entry name" value="Metallo-depent_PP-like"/>
</dbReference>
<dbReference type="InterPro" id="IPR024654">
    <property type="entry name" value="Calcineurin-like_PHP_lpxH"/>
</dbReference>
<dbReference type="AlphaFoldDB" id="A0A1I2FKF5"/>
<sequence length="171" mass="19388">MRNCSEVKKIGLLSDTHGYLDPRLFDLFSEVDEIWHAGDIGSENVLCDLESFKMCRAVYGNIDGWEIRAQVPEHQRFVCEGLRVWMTHIGGYPGRYAPSIRQQLLQDPPDLFISGHSHILKVMNDKKLGLLHMNPGAAGKNGFHKVRTALRFTIENGQPHDLEVIELGPRL</sequence>
<dbReference type="InterPro" id="IPR000979">
    <property type="entry name" value="Phosphodiesterase_MJ0936/Vps29"/>
</dbReference>
<dbReference type="EMBL" id="FONA01000030">
    <property type="protein sequence ID" value="SFF04996.1"/>
    <property type="molecule type" value="Genomic_DNA"/>
</dbReference>
<evidence type="ECO:0000256" key="2">
    <source>
        <dbReference type="RuleBase" id="RU362039"/>
    </source>
</evidence>
<accession>A0A1I2FKF5</accession>
<dbReference type="eggNOG" id="COG0622">
    <property type="taxonomic scope" value="Bacteria"/>
</dbReference>
<protein>
    <recommendedName>
        <fullName evidence="2">Phosphoesterase</fullName>
        <ecNumber evidence="2">3.1.4.-</ecNumber>
    </recommendedName>
</protein>
<evidence type="ECO:0000313" key="4">
    <source>
        <dbReference type="EMBL" id="SFF04996.1"/>
    </source>
</evidence>
<dbReference type="GO" id="GO:0046872">
    <property type="term" value="F:metal ion binding"/>
    <property type="evidence" value="ECO:0007669"/>
    <property type="project" value="UniProtKB-KW"/>
</dbReference>
<comment type="similarity">
    <text evidence="1 2">Belongs to the metallophosphoesterase superfamily. YfcE family.</text>
</comment>
<name>A0A1I2FKF5_9BACT</name>
<reference evidence="4 5" key="1">
    <citation type="submission" date="2016-10" db="EMBL/GenBank/DDBJ databases">
        <authorList>
            <person name="de Groot N.N."/>
        </authorList>
    </citation>
    <scope>NUCLEOTIDE SEQUENCE [LARGE SCALE GENOMIC DNA]</scope>
    <source>
        <strain evidence="4 5">DSM 19012</strain>
    </source>
</reference>